<dbReference type="AlphaFoldDB" id="A0A1F6N2A1"/>
<evidence type="ECO:0000313" key="6">
    <source>
        <dbReference type="Proteomes" id="UP000177040"/>
    </source>
</evidence>
<comment type="similarity">
    <text evidence="1 4">Belongs to the universal ribosomal protein uL23 family.</text>
</comment>
<comment type="subunit">
    <text evidence="4">Part of the 50S ribosomal subunit. Contacts protein L29, and trigger factor when it is bound to the ribosome.</text>
</comment>
<reference evidence="5 6" key="1">
    <citation type="journal article" date="2016" name="Nat. Commun.">
        <title>Thousands of microbial genomes shed light on interconnected biogeochemical processes in an aquifer system.</title>
        <authorList>
            <person name="Anantharaman K."/>
            <person name="Brown C.T."/>
            <person name="Hug L.A."/>
            <person name="Sharon I."/>
            <person name="Castelle C.J."/>
            <person name="Probst A.J."/>
            <person name="Thomas B.C."/>
            <person name="Singh A."/>
            <person name="Wilkins M.J."/>
            <person name="Karaoz U."/>
            <person name="Brodie E.L."/>
            <person name="Williams K.H."/>
            <person name="Hubbard S.S."/>
            <person name="Banfield J.F."/>
        </authorList>
    </citation>
    <scope>NUCLEOTIDE SEQUENCE [LARGE SCALE GENOMIC DNA]</scope>
</reference>
<evidence type="ECO:0000256" key="2">
    <source>
        <dbReference type="ARBA" id="ARBA00022980"/>
    </source>
</evidence>
<dbReference type="GO" id="GO:1990904">
    <property type="term" value="C:ribonucleoprotein complex"/>
    <property type="evidence" value="ECO:0007669"/>
    <property type="project" value="UniProtKB-KW"/>
</dbReference>
<evidence type="ECO:0000256" key="3">
    <source>
        <dbReference type="ARBA" id="ARBA00023274"/>
    </source>
</evidence>
<proteinExistence type="inferred from homology"/>
<dbReference type="InterPro" id="IPR012677">
    <property type="entry name" value="Nucleotide-bd_a/b_plait_sf"/>
</dbReference>
<dbReference type="Proteomes" id="UP000177040">
    <property type="component" value="Unassembled WGS sequence"/>
</dbReference>
<evidence type="ECO:0000256" key="1">
    <source>
        <dbReference type="ARBA" id="ARBA00006700"/>
    </source>
</evidence>
<dbReference type="SUPFAM" id="SSF54189">
    <property type="entry name" value="Ribosomal proteins S24e, L23 and L15e"/>
    <property type="match status" value="1"/>
</dbReference>
<evidence type="ECO:0000256" key="4">
    <source>
        <dbReference type="HAMAP-Rule" id="MF_01369"/>
    </source>
</evidence>
<dbReference type="InterPro" id="IPR012678">
    <property type="entry name" value="Ribosomal_uL23/eL15/eS24_sf"/>
</dbReference>
<dbReference type="GO" id="GO:0019843">
    <property type="term" value="F:rRNA binding"/>
    <property type="evidence" value="ECO:0007669"/>
    <property type="project" value="UniProtKB-UniRule"/>
</dbReference>
<dbReference type="EMBL" id="MFQH01000019">
    <property type="protein sequence ID" value="OGH78002.1"/>
    <property type="molecule type" value="Genomic_DNA"/>
</dbReference>
<dbReference type="Gene3D" id="3.30.70.330">
    <property type="match status" value="1"/>
</dbReference>
<gene>
    <name evidence="4" type="primary">rplW</name>
    <name evidence="5" type="ORF">A2983_02470</name>
</gene>
<keyword evidence="3 4" id="KW-0687">Ribonucleoprotein</keyword>
<protein>
    <recommendedName>
        <fullName evidence="4">Large ribosomal subunit protein uL23</fullName>
    </recommendedName>
</protein>
<dbReference type="GO" id="GO:0003735">
    <property type="term" value="F:structural constituent of ribosome"/>
    <property type="evidence" value="ECO:0007669"/>
    <property type="project" value="InterPro"/>
</dbReference>
<keyword evidence="4" id="KW-0699">rRNA-binding</keyword>
<dbReference type="GO" id="GO:0006412">
    <property type="term" value="P:translation"/>
    <property type="evidence" value="ECO:0007669"/>
    <property type="project" value="UniProtKB-UniRule"/>
</dbReference>
<dbReference type="Pfam" id="PF00276">
    <property type="entry name" value="Ribosomal_L23"/>
    <property type="match status" value="1"/>
</dbReference>
<evidence type="ECO:0000313" key="5">
    <source>
        <dbReference type="EMBL" id="OGH78002.1"/>
    </source>
</evidence>
<comment type="function">
    <text evidence="4">One of the early assembly proteins it binds 23S rRNA. One of the proteins that surrounds the polypeptide exit tunnel on the outside of the ribosome. Forms the main docking site for trigger factor binding to the ribosome.</text>
</comment>
<keyword evidence="2 4" id="KW-0689">Ribosomal protein</keyword>
<dbReference type="GO" id="GO:0005840">
    <property type="term" value="C:ribosome"/>
    <property type="evidence" value="ECO:0007669"/>
    <property type="project" value="UniProtKB-KW"/>
</dbReference>
<sequence length="93" mass="10075">MPISVLVHPIVSEKSTRAEAGGVYTFAVTMRATKTQICQAVEVAYKVRPIQIRTSVVEGKATRSARGIGRRVSWKKAIITLPKGKTISIHSGV</sequence>
<name>A0A1F6N2A1_9BACT</name>
<keyword evidence="4" id="KW-0694">RNA-binding</keyword>
<dbReference type="NCBIfam" id="NF004363">
    <property type="entry name" value="PRK05738.2-4"/>
    <property type="match status" value="1"/>
</dbReference>
<accession>A0A1F6N2A1</accession>
<dbReference type="InterPro" id="IPR013025">
    <property type="entry name" value="Ribosomal_uL23-like"/>
</dbReference>
<dbReference type="HAMAP" id="MF_01369_B">
    <property type="entry name" value="Ribosomal_uL23_B"/>
    <property type="match status" value="1"/>
</dbReference>
<comment type="caution">
    <text evidence="5">The sequence shown here is derived from an EMBL/GenBank/DDBJ whole genome shotgun (WGS) entry which is preliminary data.</text>
</comment>
<organism evidence="5 6">
    <name type="scientific">Candidatus Magasanikbacteria bacterium RIFCSPLOWO2_01_FULL_40_15</name>
    <dbReference type="NCBI Taxonomy" id="1798686"/>
    <lineage>
        <taxon>Bacteria</taxon>
        <taxon>Candidatus Magasanikiibacteriota</taxon>
    </lineage>
</organism>